<dbReference type="RefSeq" id="WP_090477584.1">
    <property type="nucleotide sequence ID" value="NZ_FOWZ01000001.1"/>
</dbReference>
<proteinExistence type="predicted"/>
<dbReference type="AlphaFoldDB" id="A0A1I5LAF4"/>
<name>A0A1I5LAF4_9SPHN</name>
<dbReference type="OrthoDB" id="9959870at2"/>
<dbReference type="STRING" id="604088.SAMN04488060_0863"/>
<reference evidence="2" key="1">
    <citation type="submission" date="2016-10" db="EMBL/GenBank/DDBJ databases">
        <authorList>
            <person name="Varghese N."/>
            <person name="Submissions S."/>
        </authorList>
    </citation>
    <scope>NUCLEOTIDE SEQUENCE [LARGE SCALE GENOMIC DNA]</scope>
    <source>
        <strain evidence="2">CGMCC 1.7715</strain>
    </source>
</reference>
<evidence type="ECO:0000313" key="1">
    <source>
        <dbReference type="EMBL" id="SFO94205.1"/>
    </source>
</evidence>
<dbReference type="Proteomes" id="UP000199331">
    <property type="component" value="Unassembled WGS sequence"/>
</dbReference>
<organism evidence="1 2">
    <name type="scientific">Qipengyuania nanhaisediminis</name>
    <dbReference type="NCBI Taxonomy" id="604088"/>
    <lineage>
        <taxon>Bacteria</taxon>
        <taxon>Pseudomonadati</taxon>
        <taxon>Pseudomonadota</taxon>
        <taxon>Alphaproteobacteria</taxon>
        <taxon>Sphingomonadales</taxon>
        <taxon>Erythrobacteraceae</taxon>
        <taxon>Qipengyuania</taxon>
    </lineage>
</organism>
<dbReference type="EMBL" id="FOWZ01000001">
    <property type="protein sequence ID" value="SFO94205.1"/>
    <property type="molecule type" value="Genomic_DNA"/>
</dbReference>
<evidence type="ECO:0000313" key="2">
    <source>
        <dbReference type="Proteomes" id="UP000199331"/>
    </source>
</evidence>
<sequence length="67" mass="7396">MNDRKHSDLQAKTRAIIDDAIAELYLMGMESADDAACLMAIQAIIRIEGDEKRKSVIEFANSLRGDG</sequence>
<protein>
    <submittedName>
        <fullName evidence="1">Uncharacterized protein</fullName>
    </submittedName>
</protein>
<keyword evidence="2" id="KW-1185">Reference proteome</keyword>
<gene>
    <name evidence="1" type="ORF">SAMN04488060_0863</name>
</gene>
<accession>A0A1I5LAF4</accession>